<gene>
    <name evidence="1" type="ORF">GCM10011394_02610</name>
</gene>
<name>A0ABQ2E9T0_9GAMM</name>
<dbReference type="Pfam" id="PF11304">
    <property type="entry name" value="DUF3106"/>
    <property type="match status" value="1"/>
</dbReference>
<protein>
    <recommendedName>
        <fullName evidence="3">DUF3106 domain-containing protein</fullName>
    </recommendedName>
</protein>
<evidence type="ECO:0000313" key="2">
    <source>
        <dbReference type="Proteomes" id="UP000599009"/>
    </source>
</evidence>
<evidence type="ECO:0000313" key="1">
    <source>
        <dbReference type="EMBL" id="GGJ97219.1"/>
    </source>
</evidence>
<keyword evidence="2" id="KW-1185">Reference proteome</keyword>
<dbReference type="Proteomes" id="UP000599009">
    <property type="component" value="Unassembled WGS sequence"/>
</dbReference>
<dbReference type="RefSeq" id="WP_132985794.1">
    <property type="nucleotide sequence ID" value="NZ_BMME01000001.1"/>
</dbReference>
<dbReference type="InterPro" id="IPR021455">
    <property type="entry name" value="DUF3106"/>
</dbReference>
<organism evidence="1 2">
    <name type="scientific">Luteimonas terricola</name>
    <dbReference type="NCBI Taxonomy" id="645597"/>
    <lineage>
        <taxon>Bacteria</taxon>
        <taxon>Pseudomonadati</taxon>
        <taxon>Pseudomonadota</taxon>
        <taxon>Gammaproteobacteria</taxon>
        <taxon>Lysobacterales</taxon>
        <taxon>Lysobacteraceae</taxon>
        <taxon>Luteimonas</taxon>
    </lineage>
</organism>
<dbReference type="Gene3D" id="1.20.140.160">
    <property type="match status" value="1"/>
</dbReference>
<evidence type="ECO:0008006" key="3">
    <source>
        <dbReference type="Google" id="ProtNLM"/>
    </source>
</evidence>
<reference evidence="2" key="1">
    <citation type="journal article" date="2019" name="Int. J. Syst. Evol. Microbiol.">
        <title>The Global Catalogue of Microorganisms (GCM) 10K type strain sequencing project: providing services to taxonomists for standard genome sequencing and annotation.</title>
        <authorList>
            <consortium name="The Broad Institute Genomics Platform"/>
            <consortium name="The Broad Institute Genome Sequencing Center for Infectious Disease"/>
            <person name="Wu L."/>
            <person name="Ma J."/>
        </authorList>
    </citation>
    <scope>NUCLEOTIDE SEQUENCE [LARGE SCALE GENOMIC DNA]</scope>
    <source>
        <strain evidence="2">CGMCC 1.8985</strain>
    </source>
</reference>
<accession>A0ABQ2E9T0</accession>
<proteinExistence type="predicted"/>
<sequence length="488" mass="52267">MTPRLPTEPADAAAPTALGAFLRGVERRGLVFARLLAGSREAGDDALAWALERFAGEAGRIAFGEWPRRFWSLLLAAPALRRTPSDPGWDPRFEWLSRIGHGPRAALLLRLVAGLAESDAASVLGIARPTYRLGLQRALPHHADGSADVEAWQALGQAAQDMQRALPPGSLALSLRLGERVGDGTGDAAPPRASGRQPAGRGVRAALWLVALVTLGGLGATFVAIDRLPEGLDEAPGHILSEPLSMAEPPAGRYADEDALALHPDLGLLLDGEDQDAAAADPAFHAWLVAEARANADADAASAGVAASAAAIARPEPRSRPATERLAALDPAARTRLVQRRDQWDALPHAERGDRRERWQAWHDFSATERAQLRQVVAGFALRSPDEQAALRARFDAMDASERHGWLLGPDLGADYPRLHPLIAQVPLDARTALLEALRGLDPQARDDLAVLAARTPPQARAELRIELLAIPAAQRGRWLRRTVAPVQ</sequence>
<dbReference type="EMBL" id="BMME01000001">
    <property type="protein sequence ID" value="GGJ97219.1"/>
    <property type="molecule type" value="Genomic_DNA"/>
</dbReference>
<comment type="caution">
    <text evidence="1">The sequence shown here is derived from an EMBL/GenBank/DDBJ whole genome shotgun (WGS) entry which is preliminary data.</text>
</comment>